<dbReference type="PANTHER" id="PTHR21600:SF44">
    <property type="entry name" value="RIBOSOMAL LARGE SUBUNIT PSEUDOURIDINE SYNTHASE D"/>
    <property type="match status" value="1"/>
</dbReference>
<dbReference type="EC" id="5.4.99.-" evidence="5"/>
<dbReference type="InterPro" id="IPR006145">
    <property type="entry name" value="PsdUridine_synth_RsuA/RluA"/>
</dbReference>
<sequence>MSMNSIFTVERGGQRLDQYLASQLEPEGLTRSRIQQLIRTGMVLVNGSSLKAKYLLQVGDKLTVTIPPQIPSELVPEPVDFVTLYEDEDLIVLVKPPGVVVHPAAGHSSATLVHGLLHHCGGLSGINGELRPGIVHRLDKDTSGVMVVAKSDFAHQALASQFKEREVKKVYQALVEGSPTAQSGRVDLPIGRHPVHRKKMAIREDGREAVTNWRVLERFSLGLTLLELGLETGRTHQIRVHMAALSYPVAGDPVYGRKNSLYPEMAITRQCLHAHTLAFSHPRSGEKLQFVAPLWGDMLYTLELLRQAANA</sequence>
<dbReference type="Gene3D" id="3.10.290.10">
    <property type="entry name" value="RNA-binding S4 domain"/>
    <property type="match status" value="1"/>
</dbReference>
<dbReference type="NCBIfam" id="TIGR00005">
    <property type="entry name" value="rluA_subfam"/>
    <property type="match status" value="1"/>
</dbReference>
<dbReference type="CDD" id="cd00165">
    <property type="entry name" value="S4"/>
    <property type="match status" value="1"/>
</dbReference>
<evidence type="ECO:0000256" key="5">
    <source>
        <dbReference type="RuleBase" id="RU362028"/>
    </source>
</evidence>
<accession>A0A9X4MQJ2</accession>
<keyword evidence="2 5" id="KW-0413">Isomerase</keyword>
<comment type="caution">
    <text evidence="7">The sequence shown here is derived from an EMBL/GenBank/DDBJ whole genome shotgun (WGS) entry which is preliminary data.</text>
</comment>
<evidence type="ECO:0000259" key="6">
    <source>
        <dbReference type="SMART" id="SM00363"/>
    </source>
</evidence>
<dbReference type="PANTHER" id="PTHR21600">
    <property type="entry name" value="MITOCHONDRIAL RNA PSEUDOURIDINE SYNTHASE"/>
    <property type="match status" value="1"/>
</dbReference>
<dbReference type="InterPro" id="IPR006225">
    <property type="entry name" value="PsdUridine_synth_RluC/D"/>
</dbReference>
<reference evidence="7" key="1">
    <citation type="journal article" date="2022" name="bioRxiv">
        <title>Thiovibrio frasassiensisgen. nov., sp. nov., an autotrophic, elemental sulfur disproportionating bacterium isolated from sulfidic karst sediment, and proposal of Thiovibrionaceae fam. nov.</title>
        <authorList>
            <person name="Aronson H."/>
            <person name="Thomas C."/>
            <person name="Bhattacharyya M."/>
            <person name="Eckstein S."/>
            <person name="Jensen S."/>
            <person name="Barco R."/>
            <person name="Macalady J."/>
            <person name="Amend J."/>
        </authorList>
    </citation>
    <scope>NUCLEOTIDE SEQUENCE</scope>
    <source>
        <strain evidence="7">RS19-109</strain>
    </source>
</reference>
<dbReference type="RefSeq" id="WP_307633892.1">
    <property type="nucleotide sequence ID" value="NZ_JAPHEH010000001.1"/>
</dbReference>
<dbReference type="GO" id="GO:0000455">
    <property type="term" value="P:enzyme-directed rRNA pseudouridine synthesis"/>
    <property type="evidence" value="ECO:0007669"/>
    <property type="project" value="TreeGrafter"/>
</dbReference>
<comment type="function">
    <text evidence="5">Responsible for synthesis of pseudouridine from uracil.</text>
</comment>
<evidence type="ECO:0000313" key="8">
    <source>
        <dbReference type="Proteomes" id="UP001154240"/>
    </source>
</evidence>
<dbReference type="CDD" id="cd02869">
    <property type="entry name" value="PseudoU_synth_RluA_like"/>
    <property type="match status" value="1"/>
</dbReference>
<dbReference type="Pfam" id="PF01479">
    <property type="entry name" value="S4"/>
    <property type="match status" value="1"/>
</dbReference>
<feature type="active site" evidence="3">
    <location>
        <position position="139"/>
    </location>
</feature>
<dbReference type="GO" id="GO:0120159">
    <property type="term" value="F:rRNA pseudouridine synthase activity"/>
    <property type="evidence" value="ECO:0007669"/>
    <property type="project" value="UniProtKB-ARBA"/>
</dbReference>
<dbReference type="SMART" id="SM00363">
    <property type="entry name" value="S4"/>
    <property type="match status" value="1"/>
</dbReference>
<dbReference type="InterPro" id="IPR036986">
    <property type="entry name" value="S4_RNA-bd_sf"/>
</dbReference>
<dbReference type="Proteomes" id="UP001154240">
    <property type="component" value="Unassembled WGS sequence"/>
</dbReference>
<gene>
    <name evidence="7" type="ORF">OLX77_12250</name>
</gene>
<evidence type="ECO:0000256" key="1">
    <source>
        <dbReference type="ARBA" id="ARBA00010876"/>
    </source>
</evidence>
<comment type="catalytic activity">
    <reaction evidence="5">
        <text>a uridine in RNA = a pseudouridine in RNA</text>
        <dbReference type="Rhea" id="RHEA:48348"/>
        <dbReference type="Rhea" id="RHEA-COMP:12068"/>
        <dbReference type="Rhea" id="RHEA-COMP:12069"/>
        <dbReference type="ChEBI" id="CHEBI:65314"/>
        <dbReference type="ChEBI" id="CHEBI:65315"/>
    </reaction>
</comment>
<dbReference type="SUPFAM" id="SSF55120">
    <property type="entry name" value="Pseudouridine synthase"/>
    <property type="match status" value="1"/>
</dbReference>
<dbReference type="InterPro" id="IPR006224">
    <property type="entry name" value="PsdUridine_synth_RluA-like_CS"/>
</dbReference>
<dbReference type="EMBL" id="JAPHEH010000001">
    <property type="protein sequence ID" value="MDG4476927.1"/>
    <property type="molecule type" value="Genomic_DNA"/>
</dbReference>
<name>A0A9X4MQJ2_9BACT</name>
<evidence type="ECO:0000256" key="2">
    <source>
        <dbReference type="ARBA" id="ARBA00023235"/>
    </source>
</evidence>
<dbReference type="Pfam" id="PF00849">
    <property type="entry name" value="PseudoU_synth_2"/>
    <property type="match status" value="1"/>
</dbReference>
<dbReference type="Gene3D" id="3.30.2350.10">
    <property type="entry name" value="Pseudouridine synthase"/>
    <property type="match status" value="1"/>
</dbReference>
<dbReference type="InterPro" id="IPR002942">
    <property type="entry name" value="S4_RNA-bd"/>
</dbReference>
<keyword evidence="4" id="KW-0694">RNA-binding</keyword>
<evidence type="ECO:0000313" key="7">
    <source>
        <dbReference type="EMBL" id="MDG4476927.1"/>
    </source>
</evidence>
<dbReference type="InterPro" id="IPR020103">
    <property type="entry name" value="PsdUridine_synth_cat_dom_sf"/>
</dbReference>
<evidence type="ECO:0000256" key="3">
    <source>
        <dbReference type="PIRSR" id="PIRSR606225-1"/>
    </source>
</evidence>
<dbReference type="PROSITE" id="PS01129">
    <property type="entry name" value="PSI_RLU"/>
    <property type="match status" value="1"/>
</dbReference>
<keyword evidence="8" id="KW-1185">Reference proteome</keyword>
<comment type="similarity">
    <text evidence="1 5">Belongs to the pseudouridine synthase RluA family.</text>
</comment>
<organism evidence="7 8">
    <name type="scientific">Thiovibrio frasassiensis</name>
    <dbReference type="NCBI Taxonomy" id="2984131"/>
    <lineage>
        <taxon>Bacteria</taxon>
        <taxon>Pseudomonadati</taxon>
        <taxon>Thermodesulfobacteriota</taxon>
        <taxon>Desulfobulbia</taxon>
        <taxon>Desulfobulbales</taxon>
        <taxon>Thiovibrionaceae</taxon>
        <taxon>Thiovibrio</taxon>
    </lineage>
</organism>
<dbReference type="GO" id="GO:0003723">
    <property type="term" value="F:RNA binding"/>
    <property type="evidence" value="ECO:0007669"/>
    <property type="project" value="UniProtKB-KW"/>
</dbReference>
<dbReference type="InterPro" id="IPR050188">
    <property type="entry name" value="RluA_PseudoU_synthase"/>
</dbReference>
<evidence type="ECO:0000256" key="4">
    <source>
        <dbReference type="PROSITE-ProRule" id="PRU00182"/>
    </source>
</evidence>
<dbReference type="SUPFAM" id="SSF55174">
    <property type="entry name" value="Alpha-L RNA-binding motif"/>
    <property type="match status" value="1"/>
</dbReference>
<proteinExistence type="inferred from homology"/>
<dbReference type="AlphaFoldDB" id="A0A9X4MQJ2"/>
<reference evidence="7" key="2">
    <citation type="submission" date="2022-10" db="EMBL/GenBank/DDBJ databases">
        <authorList>
            <person name="Aronson H.S."/>
        </authorList>
    </citation>
    <scope>NUCLEOTIDE SEQUENCE</scope>
    <source>
        <strain evidence="7">RS19-109</strain>
    </source>
</reference>
<protein>
    <recommendedName>
        <fullName evidence="5">Pseudouridine synthase</fullName>
        <ecNumber evidence="5">5.4.99.-</ecNumber>
    </recommendedName>
</protein>
<feature type="domain" description="RNA-binding S4" evidence="6">
    <location>
        <begin position="14"/>
        <end position="80"/>
    </location>
</feature>
<dbReference type="PROSITE" id="PS50889">
    <property type="entry name" value="S4"/>
    <property type="match status" value="1"/>
</dbReference>